<gene>
    <name evidence="4" type="ORF">CVV68_22065</name>
</gene>
<feature type="domain" description="BD-FAE-like" evidence="3">
    <location>
        <begin position="155"/>
        <end position="284"/>
    </location>
</feature>
<feature type="transmembrane region" description="Helical" evidence="2">
    <location>
        <begin position="60"/>
        <end position="82"/>
    </location>
</feature>
<dbReference type="EMBL" id="QJVD01000054">
    <property type="protein sequence ID" value="PYI64373.1"/>
    <property type="molecule type" value="Genomic_DNA"/>
</dbReference>
<comment type="caution">
    <text evidence="4">The sequence shown here is derived from an EMBL/GenBank/DDBJ whole genome shotgun (WGS) entry which is preliminary data.</text>
</comment>
<organism evidence="4 5">
    <name type="scientific">Arthrobacter livingstonensis</name>
    <dbReference type="NCBI Taxonomy" id="670078"/>
    <lineage>
        <taxon>Bacteria</taxon>
        <taxon>Bacillati</taxon>
        <taxon>Actinomycetota</taxon>
        <taxon>Actinomycetes</taxon>
        <taxon>Micrococcales</taxon>
        <taxon>Micrococcaceae</taxon>
        <taxon>Arthrobacter</taxon>
    </lineage>
</organism>
<evidence type="ECO:0000313" key="5">
    <source>
        <dbReference type="Proteomes" id="UP000247832"/>
    </source>
</evidence>
<evidence type="ECO:0000259" key="3">
    <source>
        <dbReference type="Pfam" id="PF20434"/>
    </source>
</evidence>
<feature type="transmembrane region" description="Helical" evidence="2">
    <location>
        <begin position="29"/>
        <end position="54"/>
    </location>
</feature>
<protein>
    <submittedName>
        <fullName evidence="4">Esterase</fullName>
    </submittedName>
</protein>
<reference evidence="4 5" key="1">
    <citation type="submission" date="2018-05" db="EMBL/GenBank/DDBJ databases">
        <title>Genetic diversity of glacier-inhabiting Cryobacterium bacteria in China and description of Cryobacterium mengkeensis sp. nov. and Arthrobacter glacialis sp. nov.</title>
        <authorList>
            <person name="Liu Q."/>
            <person name="Xin Y.-H."/>
        </authorList>
    </citation>
    <scope>NUCLEOTIDE SEQUENCE [LARGE SCALE GENOMIC DNA]</scope>
    <source>
        <strain evidence="4 5">LI2</strain>
    </source>
</reference>
<dbReference type="PANTHER" id="PTHR48081">
    <property type="entry name" value="AB HYDROLASE SUPERFAMILY PROTEIN C4A8.06C"/>
    <property type="match status" value="1"/>
</dbReference>
<keyword evidence="2" id="KW-1133">Transmembrane helix</keyword>
<dbReference type="Pfam" id="PF20434">
    <property type="entry name" value="BD-FAE"/>
    <property type="match status" value="1"/>
</dbReference>
<dbReference type="InterPro" id="IPR050300">
    <property type="entry name" value="GDXG_lipolytic_enzyme"/>
</dbReference>
<dbReference type="GO" id="GO:0016787">
    <property type="term" value="F:hydrolase activity"/>
    <property type="evidence" value="ECO:0007669"/>
    <property type="project" value="UniProtKB-KW"/>
</dbReference>
<keyword evidence="2" id="KW-0812">Transmembrane</keyword>
<dbReference type="PANTHER" id="PTHR48081:SF33">
    <property type="entry name" value="KYNURENINE FORMAMIDASE"/>
    <property type="match status" value="1"/>
</dbReference>
<keyword evidence="2" id="KW-0472">Membrane</keyword>
<name>A0A2V5L3R5_9MICC</name>
<evidence type="ECO:0000313" key="4">
    <source>
        <dbReference type="EMBL" id="PYI64373.1"/>
    </source>
</evidence>
<dbReference type="InterPro" id="IPR049492">
    <property type="entry name" value="BD-FAE-like_dom"/>
</dbReference>
<dbReference type="Gene3D" id="3.40.50.1820">
    <property type="entry name" value="alpha/beta hydrolase"/>
    <property type="match status" value="1"/>
</dbReference>
<keyword evidence="1" id="KW-0378">Hydrolase</keyword>
<dbReference type="Proteomes" id="UP000247832">
    <property type="component" value="Unassembled WGS sequence"/>
</dbReference>
<evidence type="ECO:0000256" key="1">
    <source>
        <dbReference type="ARBA" id="ARBA00022801"/>
    </source>
</evidence>
<sequence length="386" mass="41350">MGMVVTAAIWLLFVMVTLWPPFRRGPFGAVVFVLTMTVNEIPVVLLAVFGVTIAVTDRPVGVPATVAAVILAGVTSIGLIWLQVRAHTARAMLEAVLVKELGTNWRTVQRSDQAPGQLPAVPWLRGIFLPFQRRTRGVGRVRNLTYGPDRAHRVDLYRGPSTDNLRPVLVHLHGGGFVQGGKSREGVTLLNQLAAHGWLCLSASYRLGAAGEHPNPLVDTKRVIAWIRANAREYGADPSQIFVVGSSAGGHLAVSAALTAGHTELQPGFEADDTSVAGVVVLYGYLGARTATRSSSPALLARPDAPPMLIIHGANDTMVPPNSTRAVAATLRSPSHCPVVFIELPHSQHSFDFFASVRARSVADAAEAFLNWARTRDGDRAPDQVS</sequence>
<evidence type="ECO:0000256" key="2">
    <source>
        <dbReference type="SAM" id="Phobius"/>
    </source>
</evidence>
<dbReference type="InterPro" id="IPR029058">
    <property type="entry name" value="AB_hydrolase_fold"/>
</dbReference>
<feature type="transmembrane region" description="Helical" evidence="2">
    <location>
        <begin position="6"/>
        <end position="22"/>
    </location>
</feature>
<dbReference type="AlphaFoldDB" id="A0A2V5L3R5"/>
<proteinExistence type="predicted"/>
<keyword evidence="5" id="KW-1185">Reference proteome</keyword>
<accession>A0A2V5L3R5</accession>
<dbReference type="SUPFAM" id="SSF53474">
    <property type="entry name" value="alpha/beta-Hydrolases"/>
    <property type="match status" value="1"/>
</dbReference>